<evidence type="ECO:0000313" key="2">
    <source>
        <dbReference type="EMBL" id="KAF2461717.1"/>
    </source>
</evidence>
<dbReference type="PANTHER" id="PTHR22684:SF0">
    <property type="entry name" value="RIBOSOME QUALITY CONTROL COMPLEX SUBUNIT TCF25"/>
    <property type="match status" value="1"/>
</dbReference>
<feature type="compositionally biased region" description="Basic residues" evidence="1">
    <location>
        <begin position="84"/>
        <end position="99"/>
    </location>
</feature>
<proteinExistence type="predicted"/>
<name>A0A6A6PD92_9PEZI</name>
<organism evidence="2 3">
    <name type="scientific">Lineolata rhizophorae</name>
    <dbReference type="NCBI Taxonomy" id="578093"/>
    <lineage>
        <taxon>Eukaryota</taxon>
        <taxon>Fungi</taxon>
        <taxon>Dikarya</taxon>
        <taxon>Ascomycota</taxon>
        <taxon>Pezizomycotina</taxon>
        <taxon>Dothideomycetes</taxon>
        <taxon>Dothideomycetes incertae sedis</taxon>
        <taxon>Lineolatales</taxon>
        <taxon>Lineolataceae</taxon>
        <taxon>Lineolata</taxon>
    </lineage>
</organism>
<reference evidence="2" key="1">
    <citation type="journal article" date="2020" name="Stud. Mycol.">
        <title>101 Dothideomycetes genomes: a test case for predicting lifestyles and emergence of pathogens.</title>
        <authorList>
            <person name="Haridas S."/>
            <person name="Albert R."/>
            <person name="Binder M."/>
            <person name="Bloem J."/>
            <person name="Labutti K."/>
            <person name="Salamov A."/>
            <person name="Andreopoulos B."/>
            <person name="Baker S."/>
            <person name="Barry K."/>
            <person name="Bills G."/>
            <person name="Bluhm B."/>
            <person name="Cannon C."/>
            <person name="Castanera R."/>
            <person name="Culley D."/>
            <person name="Daum C."/>
            <person name="Ezra D."/>
            <person name="Gonzalez J."/>
            <person name="Henrissat B."/>
            <person name="Kuo A."/>
            <person name="Liang C."/>
            <person name="Lipzen A."/>
            <person name="Lutzoni F."/>
            <person name="Magnuson J."/>
            <person name="Mondo S."/>
            <person name="Nolan M."/>
            <person name="Ohm R."/>
            <person name="Pangilinan J."/>
            <person name="Park H.-J."/>
            <person name="Ramirez L."/>
            <person name="Alfaro M."/>
            <person name="Sun H."/>
            <person name="Tritt A."/>
            <person name="Yoshinaga Y."/>
            <person name="Zwiers L.-H."/>
            <person name="Turgeon B."/>
            <person name="Goodwin S."/>
            <person name="Spatafora J."/>
            <person name="Crous P."/>
            <person name="Grigoriev I."/>
        </authorList>
    </citation>
    <scope>NUCLEOTIDE SEQUENCE</scope>
    <source>
        <strain evidence="2">ATCC 16933</strain>
    </source>
</reference>
<dbReference type="EMBL" id="MU001671">
    <property type="protein sequence ID" value="KAF2461717.1"/>
    <property type="molecule type" value="Genomic_DNA"/>
</dbReference>
<feature type="region of interest" description="Disordered" evidence="1">
    <location>
        <begin position="522"/>
        <end position="546"/>
    </location>
</feature>
<feature type="compositionally biased region" description="Basic and acidic residues" evidence="1">
    <location>
        <begin position="9"/>
        <end position="24"/>
    </location>
</feature>
<feature type="region of interest" description="Disordered" evidence="1">
    <location>
        <begin position="1"/>
        <end position="111"/>
    </location>
</feature>
<evidence type="ECO:0000313" key="3">
    <source>
        <dbReference type="Proteomes" id="UP000799766"/>
    </source>
</evidence>
<gene>
    <name evidence="2" type="ORF">BDY21DRAFT_278696</name>
</gene>
<dbReference type="PANTHER" id="PTHR22684">
    <property type="entry name" value="NULP1-RELATED"/>
    <property type="match status" value="1"/>
</dbReference>
<dbReference type="GO" id="GO:0072344">
    <property type="term" value="P:rescue of stalled ribosome"/>
    <property type="evidence" value="ECO:0007669"/>
    <property type="project" value="TreeGrafter"/>
</dbReference>
<dbReference type="InterPro" id="IPR006994">
    <property type="entry name" value="TCF25/Rqc1"/>
</dbReference>
<keyword evidence="3" id="KW-1185">Reference proteome</keyword>
<dbReference type="AlphaFoldDB" id="A0A6A6PD92"/>
<evidence type="ECO:0000256" key="1">
    <source>
        <dbReference type="SAM" id="MobiDB-lite"/>
    </source>
</evidence>
<dbReference type="Pfam" id="PF04910">
    <property type="entry name" value="Tcf25"/>
    <property type="match status" value="1"/>
</dbReference>
<feature type="compositionally biased region" description="Acidic residues" evidence="1">
    <location>
        <begin position="58"/>
        <end position="78"/>
    </location>
</feature>
<accession>A0A6A6PD92</accession>
<feature type="compositionally biased region" description="Acidic residues" evidence="1">
    <location>
        <begin position="25"/>
        <end position="42"/>
    </location>
</feature>
<sequence>MSSRALRRAQREKEEQKRLRRASEAEIDGEDGDDDDDNDDDGGPAPATKTSMFAMLDDRDEGDSPDETPGEPTLEEPETPAAGARRKKKRKKKGKRKSSPPRTSNASTQLEEIEQAIRSLDLELRRAWGGETASPRDGDAQPYNLLAIDTQHLQAANEMRRLFGRAALQGAYDDDDDNGGPLGLRRNVFVQGKEEWPRGTSGGLGMEVVERHSDGTTEYRFVHGSAYQDVQRQFLECVAIMDHERMISLLRFNPYHVATLLQVSEIAKQERDHTTSGDLLERALFSFGRAVHSTFAAKLAQGKARLDFASQENREFWLAAWRYVSNLGMRATWRTVFEWARLTLSLDPAGDPYGVCLALDQFALRARQPKAIVDLAESPWFEERWRGLCNVQYSVGLAHVQAGDARLGREKLRSAIEDAPWVAAALFRELNLEPIPPAIWGRKPRSLWETLSTRLYVSSARDLWNTPEATALLSEVASYAKPDSAQVDDRPISDNVARHVLLVDKPELVSLVASSIKGRDLSSFDPLPPPQSLSPYRIERPRPTSREQMQQELDDLTHFFLEQRQLFESAQGDASDEARLHFLAETGISMQTMQERLRRVQELMVQLGGAHRQEDD</sequence>
<dbReference type="GO" id="GO:1990116">
    <property type="term" value="P:ribosome-associated ubiquitin-dependent protein catabolic process"/>
    <property type="evidence" value="ECO:0007669"/>
    <property type="project" value="TreeGrafter"/>
</dbReference>
<protein>
    <submittedName>
        <fullName evidence="2">Transcriptional repressor TCF25-domain-containing protein</fullName>
    </submittedName>
</protein>
<dbReference type="OrthoDB" id="205993at2759"/>
<dbReference type="Proteomes" id="UP000799766">
    <property type="component" value="Unassembled WGS sequence"/>
</dbReference>
<dbReference type="GO" id="GO:1990112">
    <property type="term" value="C:RQC complex"/>
    <property type="evidence" value="ECO:0007669"/>
    <property type="project" value="TreeGrafter"/>
</dbReference>
<feature type="compositionally biased region" description="Polar residues" evidence="1">
    <location>
        <begin position="100"/>
        <end position="110"/>
    </location>
</feature>